<evidence type="ECO:0000313" key="2">
    <source>
        <dbReference type="EMBL" id="TKY87999.1"/>
    </source>
</evidence>
<keyword evidence="3" id="KW-1185">Reference proteome</keyword>
<feature type="region of interest" description="Disordered" evidence="1">
    <location>
        <begin position="1"/>
        <end position="20"/>
    </location>
</feature>
<name>A0A4V6ETV1_9BASI</name>
<reference evidence="2 3" key="1">
    <citation type="submission" date="2019-05" db="EMBL/GenBank/DDBJ databases">
        <title>Sporisorium graminicola CBS 10092 draft sequencing and annotation.</title>
        <authorList>
            <person name="Solano-Gonzalez S."/>
            <person name="Caddick M.X."/>
            <person name="Darby A."/>
        </authorList>
    </citation>
    <scope>NUCLEOTIDE SEQUENCE [LARGE SCALE GENOMIC DNA]</scope>
    <source>
        <strain evidence="2 3">CBS 10092</strain>
    </source>
</reference>
<feature type="region of interest" description="Disordered" evidence="1">
    <location>
        <begin position="542"/>
        <end position="567"/>
    </location>
</feature>
<evidence type="ECO:0000313" key="3">
    <source>
        <dbReference type="Proteomes" id="UP000306050"/>
    </source>
</evidence>
<evidence type="ECO:0000256" key="1">
    <source>
        <dbReference type="SAM" id="MobiDB-lite"/>
    </source>
</evidence>
<sequence>MTVATRPRSPTPPTPRFENFRPMRYQTKEELDRFFGTTGAQRREQRLRVRESDGQVYFDWIEKDEWQHLLATGSLTSPSSPEAEAKMDRRRSSGMTCLTLASPLAEACVVGSSQARRASSARGVSPLSGRFERVQIGIEKGAEGEGEGEERRGRKRSNSVLAARSARVYDRVLLDSLDAGDGATWTGAAGFKRRQSAGFAYSPRTSFCSANDDTDRIRIARLPLSRRRLDQESLDQAFSPARSHKPPTLQIPDIIQGRTSLDLDDLDDDAASGTTCPADSTSLLHAPTFDGSTSGTRRGTFGSFLPPCLPPRHLTPPPSSAMEFLVSPTPTDLFAEQQRQPAILQQQPRLLRHATTFETPKSSGAPWGVRQRWHSAEAPLGSAAPPSGGGKKEERRPGVRNQAATWRGAAVAAEVEMNTKRRVSTSSDGSSASETCYTPLAPRVGAKRFDKTRMLHLVDPTAPSPVLSRSDTVPMREPVQLPTATATMRGSTSGGLRTGAEVYLGIDIPCASIHLHSDPEDNVEPALALSLSARELRRLKKKPLSLSTPHAPTDSAEAAERGRPSVAASATAAHVKGSSKWWSHILHA</sequence>
<feature type="region of interest" description="Disordered" evidence="1">
    <location>
        <begin position="272"/>
        <end position="298"/>
    </location>
</feature>
<dbReference type="Proteomes" id="UP000306050">
    <property type="component" value="Chromosome SGRAM_19"/>
</dbReference>
<feature type="region of interest" description="Disordered" evidence="1">
    <location>
        <begin position="378"/>
        <end position="434"/>
    </location>
</feature>
<feature type="compositionally biased region" description="Low complexity" evidence="1">
    <location>
        <begin position="424"/>
        <end position="433"/>
    </location>
</feature>
<feature type="region of interest" description="Disordered" evidence="1">
    <location>
        <begin position="72"/>
        <end position="91"/>
    </location>
</feature>
<protein>
    <submittedName>
        <fullName evidence="2">Uncharacterized protein</fullName>
    </submittedName>
</protein>
<dbReference type="RefSeq" id="XP_029739984.1">
    <property type="nucleotide sequence ID" value="XM_029883693.1"/>
</dbReference>
<dbReference type="AlphaFoldDB" id="A0A4V6ETV1"/>
<organism evidence="2 3">
    <name type="scientific">Sporisorium graminicola</name>
    <dbReference type="NCBI Taxonomy" id="280036"/>
    <lineage>
        <taxon>Eukaryota</taxon>
        <taxon>Fungi</taxon>
        <taxon>Dikarya</taxon>
        <taxon>Basidiomycota</taxon>
        <taxon>Ustilaginomycotina</taxon>
        <taxon>Ustilaginomycetes</taxon>
        <taxon>Ustilaginales</taxon>
        <taxon>Ustilaginaceae</taxon>
        <taxon>Sporisorium</taxon>
    </lineage>
</organism>
<gene>
    <name evidence="2" type="ORF">EX895_003095</name>
</gene>
<feature type="compositionally biased region" description="Polar residues" evidence="1">
    <location>
        <begin position="272"/>
        <end position="283"/>
    </location>
</feature>
<feature type="compositionally biased region" description="Low complexity" evidence="1">
    <location>
        <begin position="288"/>
        <end position="298"/>
    </location>
</feature>
<dbReference type="GeneID" id="40725990"/>
<proteinExistence type="predicted"/>
<dbReference type="OrthoDB" id="2546609at2759"/>
<dbReference type="EMBL" id="SRRM01000011">
    <property type="protein sequence ID" value="TKY87999.1"/>
    <property type="molecule type" value="Genomic_DNA"/>
</dbReference>
<dbReference type="KEGG" id="sgra:EX895_003095"/>
<comment type="caution">
    <text evidence="2">The sequence shown here is derived from an EMBL/GenBank/DDBJ whole genome shotgun (WGS) entry which is preliminary data.</text>
</comment>
<accession>A0A4V6ETV1</accession>